<dbReference type="Gene3D" id="3.30.300.30">
    <property type="match status" value="1"/>
</dbReference>
<dbReference type="Pfam" id="PF00501">
    <property type="entry name" value="AMP-binding"/>
    <property type="match status" value="1"/>
</dbReference>
<evidence type="ECO:0000256" key="1">
    <source>
        <dbReference type="SAM" id="MobiDB-lite"/>
    </source>
</evidence>
<dbReference type="EMBL" id="FNGV01000001">
    <property type="protein sequence ID" value="SDL27622.1"/>
    <property type="molecule type" value="Genomic_DNA"/>
</dbReference>
<dbReference type="InterPro" id="IPR023213">
    <property type="entry name" value="CAT-like_dom_sf"/>
</dbReference>
<sequence>MERENTKTSLLSRWKNKQKGKANSNSIKKAPENILIPLSGGQQRLWFLQQMYPKNPVYNYSECFNFKGNLKIDLLEKSLNLIIAANHALRSFYKFEKEQLIQEISSKDKIDLIKLDLSKLDQEEQDIQKQAILLSEARKCFDLDKPLLIRTILLKLSASEYILFITLHHIIFDKWSMDIFINQLSSNYSKLLSGISVEVDQLKLQFTDYAYWQQNKEIEATQLNYWEDKLGGNIPFLELPTDYTIPKQPSFKGAEHTRHLSEFLSCKVLDLAKELETTPYVLLLSVYYLLLFKYSGQTDLLIGSPISLRDQKALEDIIGFFDDTVVLRMSLSPAMSFSNLVKEVKRTTLEAFSNKDIPFDILVKKLNPSRLLRNNPFFRAMFIYHTALPCPSFGSDLEFAHSFYNAGVSKFDLTLYVVNADDRLSTSFEYATDIFSETTIIRLQDHLELLLEGIVARPNRPIAKIEMLTLKDKHFFFPEPMPQNKPFDSFEGIHQIIEAAAKKSPEAIAVTFQNTSITYASLMQKSDLLAETILNNTNGANEIIGLCVERSVSMIVGLMAILKAGCAYLPIDPEYPSKRIDYMLNDSNASIIVSQSSETVKFKNFRGTILTVDNAQDHSSNLHFQKLPIVNQDHLAYVIYTSGSTGKPKGVPITHGNIINSTEGRLNFYRGYPKSFLLMSSISFDSSKAGIFWTLCTGGNLVIAKKRLEQDLSLLGEVIATNSVSHTLMLPSIFQLVLEHSEIQNLKSLTTVIVAGEACASSLCKTYFEKLSGAALYNEYGPTEATVWSLAHQIKKEDVDGSIPIGGPVANCEIYLLNEFIELVPFGAIGEIYIGGPSLASGYLNRPELTKEVFINHPFKNDTSEKLYKTGDLGRYRNDGSIEFLGRIDKQIKIRGHRIELDEIEKVLDESPIIDKAVVLFNDSDEKQHFHDEVTEIMAYFNDYLNESEALELLDSIESLKTEEREYILHRMHQS</sequence>
<dbReference type="GO" id="GO:0009366">
    <property type="term" value="C:enterobactin synthetase complex"/>
    <property type="evidence" value="ECO:0007669"/>
    <property type="project" value="TreeGrafter"/>
</dbReference>
<organism evidence="4 5">
    <name type="scientific">Kriegella aquimaris</name>
    <dbReference type="NCBI Taxonomy" id="192904"/>
    <lineage>
        <taxon>Bacteria</taxon>
        <taxon>Pseudomonadati</taxon>
        <taxon>Bacteroidota</taxon>
        <taxon>Flavobacteriia</taxon>
        <taxon>Flavobacteriales</taxon>
        <taxon>Flavobacteriaceae</taxon>
        <taxon>Kriegella</taxon>
    </lineage>
</organism>
<dbReference type="Pfam" id="PF00668">
    <property type="entry name" value="Condensation"/>
    <property type="match status" value="1"/>
</dbReference>
<dbReference type="AlphaFoldDB" id="A0A1G9IR55"/>
<dbReference type="Proteomes" id="UP000199440">
    <property type="component" value="Unassembled WGS sequence"/>
</dbReference>
<accession>A0A1G9IR55</accession>
<dbReference type="InterPro" id="IPR000873">
    <property type="entry name" value="AMP-dep_synth/lig_dom"/>
</dbReference>
<dbReference type="GO" id="GO:0031177">
    <property type="term" value="F:phosphopantetheine binding"/>
    <property type="evidence" value="ECO:0007669"/>
    <property type="project" value="TreeGrafter"/>
</dbReference>
<dbReference type="InterPro" id="IPR020845">
    <property type="entry name" value="AMP-binding_CS"/>
</dbReference>
<dbReference type="FunFam" id="3.40.50.12780:FF:000012">
    <property type="entry name" value="Non-ribosomal peptide synthetase"/>
    <property type="match status" value="1"/>
</dbReference>
<feature type="region of interest" description="Disordered" evidence="1">
    <location>
        <begin position="1"/>
        <end position="26"/>
    </location>
</feature>
<dbReference type="InterPro" id="IPR010071">
    <property type="entry name" value="AA_adenyl_dom"/>
</dbReference>
<dbReference type="Gene3D" id="3.30.559.10">
    <property type="entry name" value="Chloramphenicol acetyltransferase-like domain"/>
    <property type="match status" value="1"/>
</dbReference>
<evidence type="ECO:0000313" key="5">
    <source>
        <dbReference type="Proteomes" id="UP000199440"/>
    </source>
</evidence>
<reference evidence="5" key="1">
    <citation type="submission" date="2016-10" db="EMBL/GenBank/DDBJ databases">
        <authorList>
            <person name="Varghese N."/>
            <person name="Submissions S."/>
        </authorList>
    </citation>
    <scope>NUCLEOTIDE SEQUENCE [LARGE SCALE GENOMIC DNA]</scope>
    <source>
        <strain evidence="5">DSM 19886</strain>
    </source>
</reference>
<dbReference type="GO" id="GO:0043041">
    <property type="term" value="P:amino acid activation for nonribosomal peptide biosynthetic process"/>
    <property type="evidence" value="ECO:0007669"/>
    <property type="project" value="TreeGrafter"/>
</dbReference>
<dbReference type="InterPro" id="IPR001242">
    <property type="entry name" value="Condensation_dom"/>
</dbReference>
<dbReference type="SUPFAM" id="SSF56801">
    <property type="entry name" value="Acetyl-CoA synthetase-like"/>
    <property type="match status" value="1"/>
</dbReference>
<dbReference type="InterPro" id="IPR045851">
    <property type="entry name" value="AMP-bd_C_sf"/>
</dbReference>
<dbReference type="CDD" id="cd05930">
    <property type="entry name" value="A_NRPS"/>
    <property type="match status" value="1"/>
</dbReference>
<dbReference type="Gene3D" id="3.40.50.980">
    <property type="match status" value="2"/>
</dbReference>
<dbReference type="RefSeq" id="WP_089884465.1">
    <property type="nucleotide sequence ID" value="NZ_FNGV01000001.1"/>
</dbReference>
<protein>
    <submittedName>
        <fullName evidence="4">Amino acid adenylation domain-containing protein</fullName>
    </submittedName>
</protein>
<evidence type="ECO:0000259" key="2">
    <source>
        <dbReference type="Pfam" id="PF00501"/>
    </source>
</evidence>
<dbReference type="STRING" id="192904.SAMN04488514_101242"/>
<dbReference type="Gene3D" id="3.30.559.30">
    <property type="entry name" value="Nonribosomal peptide synthetase, condensation domain"/>
    <property type="match status" value="1"/>
</dbReference>
<dbReference type="PANTHER" id="PTHR45527">
    <property type="entry name" value="NONRIBOSOMAL PEPTIDE SYNTHETASE"/>
    <property type="match status" value="1"/>
</dbReference>
<feature type="domain" description="Condensation" evidence="3">
    <location>
        <begin position="36"/>
        <end position="472"/>
    </location>
</feature>
<dbReference type="GO" id="GO:0047527">
    <property type="term" value="F:2,3-dihydroxybenzoate-serine ligase activity"/>
    <property type="evidence" value="ECO:0007669"/>
    <property type="project" value="TreeGrafter"/>
</dbReference>
<dbReference type="FunFam" id="3.40.50.980:FF:000001">
    <property type="entry name" value="Non-ribosomal peptide synthetase"/>
    <property type="match status" value="1"/>
</dbReference>
<dbReference type="PANTHER" id="PTHR45527:SF1">
    <property type="entry name" value="FATTY ACID SYNTHASE"/>
    <property type="match status" value="1"/>
</dbReference>
<keyword evidence="5" id="KW-1185">Reference proteome</keyword>
<dbReference type="GO" id="GO:0005829">
    <property type="term" value="C:cytosol"/>
    <property type="evidence" value="ECO:0007669"/>
    <property type="project" value="TreeGrafter"/>
</dbReference>
<gene>
    <name evidence="4" type="ORF">SAMN04488514_101242</name>
</gene>
<evidence type="ECO:0000313" key="4">
    <source>
        <dbReference type="EMBL" id="SDL27622.1"/>
    </source>
</evidence>
<evidence type="ECO:0000259" key="3">
    <source>
        <dbReference type="Pfam" id="PF00668"/>
    </source>
</evidence>
<dbReference type="NCBIfam" id="TIGR01733">
    <property type="entry name" value="AA-adenyl-dom"/>
    <property type="match status" value="1"/>
</dbReference>
<dbReference type="Gene3D" id="2.30.38.10">
    <property type="entry name" value="Luciferase, Domain 3"/>
    <property type="match status" value="1"/>
</dbReference>
<name>A0A1G9IR55_9FLAO</name>
<dbReference type="OrthoDB" id="9778690at2"/>
<dbReference type="GO" id="GO:0009239">
    <property type="term" value="P:enterobactin biosynthetic process"/>
    <property type="evidence" value="ECO:0007669"/>
    <property type="project" value="TreeGrafter"/>
</dbReference>
<dbReference type="PROSITE" id="PS00455">
    <property type="entry name" value="AMP_BINDING"/>
    <property type="match status" value="1"/>
</dbReference>
<dbReference type="CDD" id="cd19531">
    <property type="entry name" value="LCL_NRPS-like"/>
    <property type="match status" value="1"/>
</dbReference>
<dbReference type="SUPFAM" id="SSF52777">
    <property type="entry name" value="CoA-dependent acyltransferases"/>
    <property type="match status" value="2"/>
</dbReference>
<feature type="domain" description="AMP-dependent synthetase/ligase" evidence="2">
    <location>
        <begin position="498"/>
        <end position="844"/>
    </location>
</feature>
<proteinExistence type="predicted"/>